<reference evidence="1 2" key="1">
    <citation type="submission" date="2019-06" db="EMBL/GenBank/DDBJ databases">
        <authorList>
            <person name="Jiang L."/>
        </authorList>
    </citation>
    <scope>NUCLEOTIDE SEQUENCE [LARGE SCALE GENOMIC DNA]</scope>
    <source>
        <strain evidence="1 2">YIM 48858</strain>
    </source>
</reference>
<evidence type="ECO:0000313" key="2">
    <source>
        <dbReference type="Proteomes" id="UP000305709"/>
    </source>
</evidence>
<accession>A0A5C4NDY5</accession>
<dbReference type="AlphaFoldDB" id="A0A5C4NDY5"/>
<sequence>MRVSVIGGRDIAQAGGRLRDRLGAALPEWLWRAGLPPRRVRRVRLDSLPPDPTATALLAEAGRDRRPVDVAIAPALFLRKTVAIPAAARRDAERAVALQMRQGLPAEARGLLWRARPLGSRGAKADYEVLVLKQDSLTAVLRACGTEPRRVVIADREGFAPLIDNRRRADRPQWAWNRATPVLAGLALLAALGAQGWRLAELGATERALRAEILALGDRAAAARAAAEARDGEAAARIRDTARLASESGRLAQLAGLTAALDDSVWLASLAVDGRTWRLVGFARSDIPTVIAGLQALPWVETVAPEGSIVLDPATGEGRFQLTLEAAAPAGLE</sequence>
<organism evidence="1 2">
    <name type="scientific">Rubellimicrobium roseum</name>
    <dbReference type="NCBI Taxonomy" id="687525"/>
    <lineage>
        <taxon>Bacteria</taxon>
        <taxon>Pseudomonadati</taxon>
        <taxon>Pseudomonadota</taxon>
        <taxon>Alphaproteobacteria</taxon>
        <taxon>Rhodobacterales</taxon>
        <taxon>Roseobacteraceae</taxon>
        <taxon>Rubellimicrobium</taxon>
    </lineage>
</organism>
<dbReference type="RefSeq" id="WP_139081970.1">
    <property type="nucleotide sequence ID" value="NZ_VDFV01000015.1"/>
</dbReference>
<name>A0A5C4NDY5_9RHOB</name>
<evidence type="ECO:0000313" key="1">
    <source>
        <dbReference type="EMBL" id="TNC71356.1"/>
    </source>
</evidence>
<proteinExistence type="predicted"/>
<protein>
    <submittedName>
        <fullName evidence="1">PilN domain-containing protein</fullName>
    </submittedName>
</protein>
<comment type="caution">
    <text evidence="1">The sequence shown here is derived from an EMBL/GenBank/DDBJ whole genome shotgun (WGS) entry which is preliminary data.</text>
</comment>
<gene>
    <name evidence="1" type="ORF">FHG71_12235</name>
</gene>
<dbReference type="Proteomes" id="UP000305709">
    <property type="component" value="Unassembled WGS sequence"/>
</dbReference>
<keyword evidence="2" id="KW-1185">Reference proteome</keyword>
<dbReference type="EMBL" id="VDFV01000015">
    <property type="protein sequence ID" value="TNC71356.1"/>
    <property type="molecule type" value="Genomic_DNA"/>
</dbReference>
<dbReference type="OrthoDB" id="7856839at2"/>